<keyword evidence="3" id="KW-0813">Transport</keyword>
<feature type="compositionally biased region" description="Low complexity" evidence="7">
    <location>
        <begin position="691"/>
        <end position="708"/>
    </location>
</feature>
<keyword evidence="4" id="KW-0677">Repeat</keyword>
<evidence type="ECO:0000256" key="4">
    <source>
        <dbReference type="ARBA" id="ARBA00022737"/>
    </source>
</evidence>
<protein>
    <submittedName>
        <fullName evidence="9">AP-3 complex subunit delta</fullName>
    </submittedName>
</protein>
<evidence type="ECO:0000256" key="2">
    <source>
        <dbReference type="ARBA" id="ARBA00006613"/>
    </source>
</evidence>
<dbReference type="InterPro" id="IPR002553">
    <property type="entry name" value="Clathrin/coatomer_adapt-like_N"/>
</dbReference>
<evidence type="ECO:0000256" key="3">
    <source>
        <dbReference type="ARBA" id="ARBA00022448"/>
    </source>
</evidence>
<accession>A0AAF0ERN7</accession>
<evidence type="ECO:0000256" key="7">
    <source>
        <dbReference type="SAM" id="MobiDB-lite"/>
    </source>
</evidence>
<sequence length="747" mass="82325">MFEKSLTTLIKGLRSHRGRDEARYVALMMDEIRTEVKSGDMDIKAQAVLKLAYLQMLGYQASSVSFHILETMASPAFDAKFIGYLAAALCFSQDTEVLILATNMIKKDMHSAVPLDVAVALNGLSHVITQELAQHLANDIIAMLSHSRPAIRKRALLVLYSAIIKYPDILDHSMERLRDRLDDPDPSVVTAAVNVVCELARRNPAPFVLLSPQLFHILTTATNNWLLIKVIKLFGSLAVVEPRLVRRIAPRISDIIATTPAMSLLYECIHTLIVGGMFGGESGEELARRCVDNLSRFLSDDDQNLKYIALLALVKMLPTHAHLVALHQETILQSLRHPDLTIRLRSLDLACGLGSRTNLYRIVTALVAYLAEDDGEQASSALTAALGGTSTAANSAGFRLQVAESILDLGCANNYADIPDYTWYVDVLVRLAQHHDVAQRASAQLIAISQMDQDARSHASAVLLPGVSDLFDTPALLRAGAWIWGEYAREVEDIPSLVRNLLSPALGALAADVITSVMTASIKMYAYWTARLEWTAEARSALESLSEHVTHVFVDRCKHEHPEVHQRAMEGLHLFEFMRAELANKTDDAPRSLHLLEPLVFTQEVDAEADVHQLPMSVNLSLSIVPESVWTQIHALVEPKERVRKAPRPPAPEPAAEHIEHIPSQPPRSAHVDDPFYLKTRRKTRKSENLSAPAPDAAPAPASAASAPVDDDLGDVPIVRIGLDDLVMPEPSVQPKIVTRKKKRAQK</sequence>
<evidence type="ECO:0000313" key="10">
    <source>
        <dbReference type="Proteomes" id="UP001219933"/>
    </source>
</evidence>
<feature type="region of interest" description="Disordered" evidence="7">
    <location>
        <begin position="641"/>
        <end position="715"/>
    </location>
</feature>
<reference evidence="9" key="1">
    <citation type="submission" date="2023-03" db="EMBL/GenBank/DDBJ databases">
        <title>Mating type loci evolution in Malassezia.</title>
        <authorList>
            <person name="Coelho M.A."/>
        </authorList>
    </citation>
    <scope>NUCLEOTIDE SEQUENCE</scope>
    <source>
        <strain evidence="9">CBS 11721</strain>
    </source>
</reference>
<evidence type="ECO:0000259" key="8">
    <source>
        <dbReference type="Pfam" id="PF01602"/>
    </source>
</evidence>
<organism evidence="9 10">
    <name type="scientific">Malassezia cuniculi</name>
    <dbReference type="NCBI Taxonomy" id="948313"/>
    <lineage>
        <taxon>Eukaryota</taxon>
        <taxon>Fungi</taxon>
        <taxon>Dikarya</taxon>
        <taxon>Basidiomycota</taxon>
        <taxon>Ustilaginomycotina</taxon>
        <taxon>Malasseziomycetes</taxon>
        <taxon>Malasseziales</taxon>
        <taxon>Malasseziaceae</taxon>
        <taxon>Malassezia</taxon>
    </lineage>
</organism>
<feature type="domain" description="Clathrin/coatomer adaptor adaptin-like N-terminal" evidence="8">
    <location>
        <begin position="29"/>
        <end position="575"/>
    </location>
</feature>
<dbReference type="PANTHER" id="PTHR22781">
    <property type="entry name" value="DELTA ADAPTIN-RELATED"/>
    <property type="match status" value="1"/>
</dbReference>
<proteinExistence type="inferred from homology"/>
<gene>
    <name evidence="9" type="primary">APL5</name>
    <name evidence="9" type="ORF">MCUN1_002204</name>
</gene>
<dbReference type="InterPro" id="IPR016024">
    <property type="entry name" value="ARM-type_fold"/>
</dbReference>
<evidence type="ECO:0000313" key="9">
    <source>
        <dbReference type="EMBL" id="WFD35350.1"/>
    </source>
</evidence>
<evidence type="ECO:0000256" key="5">
    <source>
        <dbReference type="ARBA" id="ARBA00022927"/>
    </source>
</evidence>
<dbReference type="Pfam" id="PF01602">
    <property type="entry name" value="Adaptin_N"/>
    <property type="match status" value="1"/>
</dbReference>
<dbReference type="AlphaFoldDB" id="A0AAF0ERN7"/>
<dbReference type="GO" id="GO:0030123">
    <property type="term" value="C:AP-3 adaptor complex"/>
    <property type="evidence" value="ECO:0007669"/>
    <property type="project" value="InterPro"/>
</dbReference>
<dbReference type="PANTHER" id="PTHR22781:SF12">
    <property type="entry name" value="AP-3 COMPLEX SUBUNIT DELTA-1"/>
    <property type="match status" value="1"/>
</dbReference>
<dbReference type="Proteomes" id="UP001219933">
    <property type="component" value="Chromosome 3"/>
</dbReference>
<dbReference type="PIRSF" id="PIRSF037092">
    <property type="entry name" value="AP3_complex_delta"/>
    <property type="match status" value="1"/>
</dbReference>
<evidence type="ECO:0000256" key="1">
    <source>
        <dbReference type="ARBA" id="ARBA00004308"/>
    </source>
</evidence>
<comment type="similarity">
    <text evidence="2">Belongs to the adaptor complexes large subunit family.</text>
</comment>
<evidence type="ECO:0000256" key="6">
    <source>
        <dbReference type="ARBA" id="ARBA00023136"/>
    </source>
</evidence>
<keyword evidence="5" id="KW-0653">Protein transport</keyword>
<comment type="subcellular location">
    <subcellularLocation>
        <location evidence="1">Endomembrane system</location>
    </subcellularLocation>
</comment>
<dbReference type="GO" id="GO:0006896">
    <property type="term" value="P:Golgi to vacuole transport"/>
    <property type="evidence" value="ECO:0007669"/>
    <property type="project" value="TreeGrafter"/>
</dbReference>
<dbReference type="GO" id="GO:0006623">
    <property type="term" value="P:protein targeting to vacuole"/>
    <property type="evidence" value="ECO:0007669"/>
    <property type="project" value="TreeGrafter"/>
</dbReference>
<dbReference type="InterPro" id="IPR017105">
    <property type="entry name" value="AP3_complex_dsu"/>
</dbReference>
<dbReference type="Gene3D" id="1.25.10.10">
    <property type="entry name" value="Leucine-rich Repeat Variant"/>
    <property type="match status" value="1"/>
</dbReference>
<keyword evidence="6" id="KW-0472">Membrane</keyword>
<dbReference type="SUPFAM" id="SSF48371">
    <property type="entry name" value="ARM repeat"/>
    <property type="match status" value="1"/>
</dbReference>
<dbReference type="GO" id="GO:0010008">
    <property type="term" value="C:endosome membrane"/>
    <property type="evidence" value="ECO:0007669"/>
    <property type="project" value="TreeGrafter"/>
</dbReference>
<dbReference type="InterPro" id="IPR011989">
    <property type="entry name" value="ARM-like"/>
</dbReference>
<keyword evidence="10" id="KW-1185">Reference proteome</keyword>
<dbReference type="EMBL" id="CP119879">
    <property type="protein sequence ID" value="WFD35350.1"/>
    <property type="molecule type" value="Genomic_DNA"/>
</dbReference>
<name>A0AAF0ERN7_9BASI</name>